<dbReference type="InterPro" id="IPR011990">
    <property type="entry name" value="TPR-like_helical_dom_sf"/>
</dbReference>
<dbReference type="AlphaFoldDB" id="A0A412WGG1"/>
<dbReference type="RefSeq" id="WP_118108069.1">
    <property type="nucleotide sequence ID" value="NZ_QRYW01000019.1"/>
</dbReference>
<dbReference type="InterPro" id="IPR012944">
    <property type="entry name" value="SusD_RagB_dom"/>
</dbReference>
<name>A0A412WGG1_9BACT</name>
<comment type="caution">
    <text evidence="8">The sequence shown here is derived from an EMBL/GenBank/DDBJ whole genome shotgun (WGS) entry which is preliminary data.</text>
</comment>
<evidence type="ECO:0000256" key="2">
    <source>
        <dbReference type="ARBA" id="ARBA00006275"/>
    </source>
</evidence>
<evidence type="ECO:0000313" key="9">
    <source>
        <dbReference type="Proteomes" id="UP000283426"/>
    </source>
</evidence>
<sequence>MKKLITITGLFFVLLGGCKDYLDIVPKDDVESIKTVFEQRNQVFDWVETCYSWLPSMVGVPDNIGLTGADELVSGDYLRIYTQYPLNPLYIGDGAQSAHSPYCGKWENTSFYAAIRYCNTFLEHIGETRNMTQEEKDQWTAEVKAVKALYYFELIRMYGPIILVPQNIEITTPVEGMKRPRSHVDTCFNEVVRLLDEAIPVLDLKDRKALSRQGYFTKEAAAALKAKVRIYQASPLFNGNTYYAAFKGRDGEPLFSSTPDKEKWKIAAEACDEAVKLCEDNNWELVQGNSDKDTRLLNIMADIEHSVQMPNYKSSEIVWATKWANTELYKEYHLYTYVLPRLEFEGEYGSHANTNLLGCLAPSLKMVEMYYTENGVPMEEDKEWQAKNRYERVVETEASTTYKDVIPENEEVLTLHLRREPRFYASIAADRTYWQRGKGEGNKLLVKAWRKEGFGAAYPSLVSQSPQNRTGYWLKKHTFSDVATVEYDKEMKNAGDLPWPLIRLAELYLWQAEAWNEYLETPDDEHVCTPLNKVRRRAGLLGVKEAWQQYSTNPAKPDTQEGMREIIRRETNIELAFEGHRFWNLRRWKIAHEELNEPQKGWNVVGTDAEGFYNHGEPFVVWAKRKFVAPRDYFFPIRSEEVQVSGVVQNLGW</sequence>
<dbReference type="Pfam" id="PF07980">
    <property type="entry name" value="SusD_RagB"/>
    <property type="match status" value="1"/>
</dbReference>
<feature type="domain" description="SusD-like N-terminal" evidence="7">
    <location>
        <begin position="109"/>
        <end position="228"/>
    </location>
</feature>
<dbReference type="Gene3D" id="1.25.40.390">
    <property type="match status" value="1"/>
</dbReference>
<evidence type="ECO:0000256" key="3">
    <source>
        <dbReference type="ARBA" id="ARBA00022729"/>
    </source>
</evidence>
<keyword evidence="3" id="KW-0732">Signal</keyword>
<dbReference type="Proteomes" id="UP000283426">
    <property type="component" value="Unassembled WGS sequence"/>
</dbReference>
<feature type="domain" description="RagB/SusD" evidence="6">
    <location>
        <begin position="316"/>
        <end position="653"/>
    </location>
</feature>
<evidence type="ECO:0000313" key="8">
    <source>
        <dbReference type="EMBL" id="RGV26296.1"/>
    </source>
</evidence>
<dbReference type="EMBL" id="QRYW01000019">
    <property type="protein sequence ID" value="RGV26296.1"/>
    <property type="molecule type" value="Genomic_DNA"/>
</dbReference>
<organism evidence="8 9">
    <name type="scientific">Odoribacter splanchnicus</name>
    <dbReference type="NCBI Taxonomy" id="28118"/>
    <lineage>
        <taxon>Bacteria</taxon>
        <taxon>Pseudomonadati</taxon>
        <taxon>Bacteroidota</taxon>
        <taxon>Bacteroidia</taxon>
        <taxon>Bacteroidales</taxon>
        <taxon>Odoribacteraceae</taxon>
        <taxon>Odoribacter</taxon>
    </lineage>
</organism>
<comment type="similarity">
    <text evidence="2">Belongs to the SusD family.</text>
</comment>
<evidence type="ECO:0000256" key="1">
    <source>
        <dbReference type="ARBA" id="ARBA00004442"/>
    </source>
</evidence>
<dbReference type="PROSITE" id="PS51257">
    <property type="entry name" value="PROKAR_LIPOPROTEIN"/>
    <property type="match status" value="1"/>
</dbReference>
<gene>
    <name evidence="8" type="ORF">DWW24_09905</name>
</gene>
<evidence type="ECO:0000259" key="6">
    <source>
        <dbReference type="Pfam" id="PF07980"/>
    </source>
</evidence>
<protein>
    <submittedName>
        <fullName evidence="8">RagB/SusD family nutrient uptake outer membrane protein</fullName>
    </submittedName>
</protein>
<keyword evidence="4" id="KW-0472">Membrane</keyword>
<evidence type="ECO:0000256" key="4">
    <source>
        <dbReference type="ARBA" id="ARBA00023136"/>
    </source>
</evidence>
<comment type="subcellular location">
    <subcellularLocation>
        <location evidence="1">Cell outer membrane</location>
    </subcellularLocation>
</comment>
<dbReference type="InterPro" id="IPR033985">
    <property type="entry name" value="SusD-like_N"/>
</dbReference>
<dbReference type="GO" id="GO:0009279">
    <property type="term" value="C:cell outer membrane"/>
    <property type="evidence" value="ECO:0007669"/>
    <property type="project" value="UniProtKB-SubCell"/>
</dbReference>
<reference evidence="8 9" key="1">
    <citation type="submission" date="2018-08" db="EMBL/GenBank/DDBJ databases">
        <title>A genome reference for cultivated species of the human gut microbiota.</title>
        <authorList>
            <person name="Zou Y."/>
            <person name="Xue W."/>
            <person name="Luo G."/>
        </authorList>
    </citation>
    <scope>NUCLEOTIDE SEQUENCE [LARGE SCALE GENOMIC DNA]</scope>
    <source>
        <strain evidence="8 9">AF14-6AC</strain>
    </source>
</reference>
<proteinExistence type="inferred from homology"/>
<accession>A0A412WGG1</accession>
<evidence type="ECO:0000256" key="5">
    <source>
        <dbReference type="ARBA" id="ARBA00023237"/>
    </source>
</evidence>
<dbReference type="SUPFAM" id="SSF48452">
    <property type="entry name" value="TPR-like"/>
    <property type="match status" value="1"/>
</dbReference>
<keyword evidence="5" id="KW-0998">Cell outer membrane</keyword>
<dbReference type="Pfam" id="PF14322">
    <property type="entry name" value="SusD-like_3"/>
    <property type="match status" value="1"/>
</dbReference>
<evidence type="ECO:0000259" key="7">
    <source>
        <dbReference type="Pfam" id="PF14322"/>
    </source>
</evidence>